<gene>
    <name evidence="1" type="ORF">Ao3042_07444</name>
</gene>
<dbReference type="AlphaFoldDB" id="I8IER2"/>
<accession>I8IER2</accession>
<dbReference type="EMBL" id="AKHY01000157">
    <property type="protein sequence ID" value="EIT76526.1"/>
    <property type="molecule type" value="Genomic_DNA"/>
</dbReference>
<organism evidence="1 2">
    <name type="scientific">Aspergillus oryzae (strain 3.042)</name>
    <name type="common">Yellow koji mold</name>
    <dbReference type="NCBI Taxonomy" id="1160506"/>
    <lineage>
        <taxon>Eukaryota</taxon>
        <taxon>Fungi</taxon>
        <taxon>Dikarya</taxon>
        <taxon>Ascomycota</taxon>
        <taxon>Pezizomycotina</taxon>
        <taxon>Eurotiomycetes</taxon>
        <taxon>Eurotiomycetidae</taxon>
        <taxon>Eurotiales</taxon>
        <taxon>Aspergillaceae</taxon>
        <taxon>Aspergillus</taxon>
        <taxon>Aspergillus subgen. Circumdati</taxon>
    </lineage>
</organism>
<comment type="caution">
    <text evidence="1">The sequence shown here is derived from an EMBL/GenBank/DDBJ whole genome shotgun (WGS) entry which is preliminary data.</text>
</comment>
<evidence type="ECO:0000313" key="1">
    <source>
        <dbReference type="EMBL" id="EIT76526.1"/>
    </source>
</evidence>
<reference evidence="2" key="2">
    <citation type="submission" date="2012-06" db="EMBL/GenBank/DDBJ databases">
        <title>Comparative genomic analyses of Aspergillus oryzae 3.042 and A. oryzae RIB40 for soy-sauce fermentation.</title>
        <authorList>
            <person name="Zhao G."/>
            <person name="Hou L."/>
            <person name="Wang C."/>
            <person name="Cao X."/>
        </authorList>
    </citation>
    <scope>NUCLEOTIDE SEQUENCE [LARGE SCALE GENOMIC DNA]</scope>
    <source>
        <strain evidence="2">3.042</strain>
    </source>
</reference>
<name>I8IER2_ASPO3</name>
<protein>
    <submittedName>
        <fullName evidence="1">Uncharacterized protein</fullName>
    </submittedName>
</protein>
<dbReference type="HOGENOM" id="CLU_1460999_0_0_1"/>
<dbReference type="Proteomes" id="UP000002812">
    <property type="component" value="Unassembled WGS sequence"/>
</dbReference>
<sequence length="185" mass="21009">MDPSSRDRSVSVSAGKVCIPRNCFLEDTRCRFWRTLSHTRVPLTPPTMQIAAQTTAIATTDDNSNIVDSCYDDRQTLLKVNRTAAWKGSWRTSGRQWNLLTAHTNTIHDSDAGGKRQKQMHHKKKWMIQQAVINAEAMSSFRARKSIAQDTHHEVKSFAIKDHISVVLRGRFGVLNTNIDIRAHK</sequence>
<reference evidence="1 2" key="1">
    <citation type="journal article" date="2012" name="Eukaryot. Cell">
        <title>Draft genome sequence of Aspergillus oryzae strain 3.042.</title>
        <authorList>
            <person name="Zhao G."/>
            <person name="Yao Y."/>
            <person name="Qi W."/>
            <person name="Wang C."/>
            <person name="Hou L."/>
            <person name="Zeng B."/>
            <person name="Cao X."/>
        </authorList>
    </citation>
    <scope>NUCLEOTIDE SEQUENCE [LARGE SCALE GENOMIC DNA]</scope>
    <source>
        <strain evidence="1 2">3.042</strain>
    </source>
</reference>
<proteinExistence type="predicted"/>
<evidence type="ECO:0000313" key="2">
    <source>
        <dbReference type="Proteomes" id="UP000002812"/>
    </source>
</evidence>